<comment type="cofactor">
    <cofactor evidence="2 11">
        <name>Mg(2+)</name>
        <dbReference type="ChEBI" id="CHEBI:18420"/>
    </cofactor>
</comment>
<evidence type="ECO:0000256" key="1">
    <source>
        <dbReference type="ARBA" id="ARBA00001771"/>
    </source>
</evidence>
<gene>
    <name evidence="11 12" type="primary">thiM</name>
    <name evidence="12" type="ORF">HUR95_13240</name>
</gene>
<keyword evidence="5 11" id="KW-0479">Metal-binding</keyword>
<dbReference type="Proteomes" id="UP000825179">
    <property type="component" value="Chromosome"/>
</dbReference>
<keyword evidence="4 11" id="KW-0808">Transferase</keyword>
<dbReference type="EC" id="2.7.1.50" evidence="11"/>
<dbReference type="KEGG" id="cthu:HUR95_13240"/>
<dbReference type="InterPro" id="IPR000417">
    <property type="entry name" value="Hyethyz_kinase"/>
</dbReference>
<evidence type="ECO:0000256" key="6">
    <source>
        <dbReference type="ARBA" id="ARBA00022741"/>
    </source>
</evidence>
<dbReference type="InterPro" id="IPR029056">
    <property type="entry name" value="Ribokinase-like"/>
</dbReference>
<keyword evidence="13" id="KW-1185">Reference proteome</keyword>
<dbReference type="GO" id="GO:0004417">
    <property type="term" value="F:hydroxyethylthiazole kinase activity"/>
    <property type="evidence" value="ECO:0007669"/>
    <property type="project" value="UniProtKB-UniRule"/>
</dbReference>
<evidence type="ECO:0000256" key="3">
    <source>
        <dbReference type="ARBA" id="ARBA00004868"/>
    </source>
</evidence>
<keyword evidence="7 11" id="KW-0418">Kinase</keyword>
<evidence type="ECO:0000256" key="4">
    <source>
        <dbReference type="ARBA" id="ARBA00022679"/>
    </source>
</evidence>
<organism evidence="12 13">
    <name type="scientific">Caldalkalibacillus thermarum (strain TA2.A1)</name>
    <dbReference type="NCBI Taxonomy" id="986075"/>
    <lineage>
        <taxon>Bacteria</taxon>
        <taxon>Bacillati</taxon>
        <taxon>Bacillota</taxon>
        <taxon>Bacilli</taxon>
        <taxon>Bacillales</taxon>
        <taxon>Bacillaceae</taxon>
        <taxon>Caldalkalibacillus</taxon>
    </lineage>
</organism>
<sequence>MVLLRKIKEQAPLIHHITNQVVINFVANGTLAVGGSPVMSHHAEEVEEMVSHAQALVINIGTLDPDLVEAAALAGKKANQLNIPVVLDPVGVGATAFRRRAVTRLMDEVSFAVICGNRAELSFLAKGNWEGKGVDAGSSPAPVDWPFEAVMALTGETDYVNHVAITGGHPLLARVTGTGCLATSLIGLFLAVEQDAQKAAVHALSMLKLAGEMAGAKASGPGSFVPALLDALYHITPEQLEKRVASLL</sequence>
<name>A0A8X8I7J3_CALTT</name>
<dbReference type="AlphaFoldDB" id="A0A8X8I7J3"/>
<evidence type="ECO:0000313" key="12">
    <source>
        <dbReference type="EMBL" id="QZT35451.1"/>
    </source>
</evidence>
<feature type="binding site" evidence="11">
    <location>
        <position position="177"/>
    </location>
    <ligand>
        <name>substrate</name>
    </ligand>
</feature>
<dbReference type="GO" id="GO:0005524">
    <property type="term" value="F:ATP binding"/>
    <property type="evidence" value="ECO:0007669"/>
    <property type="project" value="UniProtKB-UniRule"/>
</dbReference>
<protein>
    <recommendedName>
        <fullName evidence="11">Hydroxyethylthiazole kinase</fullName>
        <ecNumber evidence="11">2.7.1.50</ecNumber>
    </recommendedName>
    <alternativeName>
        <fullName evidence="11">4-methyl-5-beta-hydroxyethylthiazole kinase</fullName>
        <shortName evidence="11">TH kinase</shortName>
        <shortName evidence="11">Thz kinase</shortName>
    </alternativeName>
</protein>
<accession>A0A8X8I7J3</accession>
<comment type="catalytic activity">
    <reaction evidence="1 11">
        <text>5-(2-hydroxyethyl)-4-methylthiazole + ATP = 4-methyl-5-(2-phosphooxyethyl)-thiazole + ADP + H(+)</text>
        <dbReference type="Rhea" id="RHEA:24212"/>
        <dbReference type="ChEBI" id="CHEBI:15378"/>
        <dbReference type="ChEBI" id="CHEBI:17957"/>
        <dbReference type="ChEBI" id="CHEBI:30616"/>
        <dbReference type="ChEBI" id="CHEBI:58296"/>
        <dbReference type="ChEBI" id="CHEBI:456216"/>
        <dbReference type="EC" id="2.7.1.50"/>
    </reaction>
</comment>
<comment type="similarity">
    <text evidence="11">Belongs to the Thz kinase family.</text>
</comment>
<dbReference type="Pfam" id="PF02110">
    <property type="entry name" value="HK"/>
    <property type="match status" value="1"/>
</dbReference>
<reference evidence="12 13" key="1">
    <citation type="journal article" date="2020" name="Extremophiles">
        <title>Genomic analysis of Caldalkalibacillus thermarum TA2.A1 reveals aerobic alkaliphilic metabolism and evolutionary hallmarks linking alkaliphilic bacteria and plant life.</title>
        <authorList>
            <person name="de Jong S.I."/>
            <person name="van den Broek M.A."/>
            <person name="Merkel A.Y."/>
            <person name="de la Torre Cortes P."/>
            <person name="Kalamorz F."/>
            <person name="Cook G.M."/>
            <person name="van Loosdrecht M.C.M."/>
            <person name="McMillan D.G.G."/>
        </authorList>
    </citation>
    <scope>NUCLEOTIDE SEQUENCE [LARGE SCALE GENOMIC DNA]</scope>
    <source>
        <strain evidence="12 13">TA2.A1</strain>
    </source>
</reference>
<dbReference type="HAMAP" id="MF_00228">
    <property type="entry name" value="Thz_kinase"/>
    <property type="match status" value="1"/>
</dbReference>
<dbReference type="OrthoDB" id="9778146at2"/>
<evidence type="ECO:0000256" key="7">
    <source>
        <dbReference type="ARBA" id="ARBA00022777"/>
    </source>
</evidence>
<keyword evidence="8 11" id="KW-0067">ATP-binding</keyword>
<dbReference type="EMBL" id="CP082237">
    <property type="protein sequence ID" value="QZT35451.1"/>
    <property type="molecule type" value="Genomic_DNA"/>
</dbReference>
<proteinExistence type="inferred from homology"/>
<evidence type="ECO:0000256" key="5">
    <source>
        <dbReference type="ARBA" id="ARBA00022723"/>
    </source>
</evidence>
<keyword evidence="10 11" id="KW-0784">Thiamine biosynthesis</keyword>
<dbReference type="Gene3D" id="3.40.1190.20">
    <property type="match status" value="1"/>
</dbReference>
<dbReference type="GO" id="GO:0000287">
    <property type="term" value="F:magnesium ion binding"/>
    <property type="evidence" value="ECO:0007669"/>
    <property type="project" value="UniProtKB-UniRule"/>
</dbReference>
<dbReference type="GO" id="GO:0009229">
    <property type="term" value="P:thiamine diphosphate biosynthetic process"/>
    <property type="evidence" value="ECO:0007669"/>
    <property type="project" value="UniProtKB-UniRule"/>
</dbReference>
<feature type="binding site" evidence="11">
    <location>
        <position position="115"/>
    </location>
    <ligand>
        <name>ATP</name>
        <dbReference type="ChEBI" id="CHEBI:30616"/>
    </ligand>
</feature>
<evidence type="ECO:0000256" key="11">
    <source>
        <dbReference type="HAMAP-Rule" id="MF_00228"/>
    </source>
</evidence>
<keyword evidence="6 11" id="KW-0547">Nucleotide-binding</keyword>
<evidence type="ECO:0000256" key="9">
    <source>
        <dbReference type="ARBA" id="ARBA00022842"/>
    </source>
</evidence>
<dbReference type="SUPFAM" id="SSF53613">
    <property type="entry name" value="Ribokinase-like"/>
    <property type="match status" value="1"/>
</dbReference>
<dbReference type="PRINTS" id="PR01099">
    <property type="entry name" value="HYETHTZKNASE"/>
</dbReference>
<evidence type="ECO:0000313" key="13">
    <source>
        <dbReference type="Proteomes" id="UP000825179"/>
    </source>
</evidence>
<dbReference type="CDD" id="cd01170">
    <property type="entry name" value="THZ_kinase"/>
    <property type="match status" value="1"/>
</dbReference>
<comment type="function">
    <text evidence="11">Catalyzes the phosphorylation of the hydroxyl group of 4-methyl-5-beta-hydroxyethylthiazole (THZ).</text>
</comment>
<evidence type="ECO:0000256" key="8">
    <source>
        <dbReference type="ARBA" id="ARBA00022840"/>
    </source>
</evidence>
<evidence type="ECO:0000256" key="10">
    <source>
        <dbReference type="ARBA" id="ARBA00022977"/>
    </source>
</evidence>
<dbReference type="NCBIfam" id="NF006830">
    <property type="entry name" value="PRK09355.1"/>
    <property type="match status" value="1"/>
</dbReference>
<feature type="binding site" evidence="11">
    <location>
        <position position="39"/>
    </location>
    <ligand>
        <name>substrate</name>
    </ligand>
</feature>
<keyword evidence="9 11" id="KW-0460">Magnesium</keyword>
<evidence type="ECO:0000256" key="2">
    <source>
        <dbReference type="ARBA" id="ARBA00001946"/>
    </source>
</evidence>
<dbReference type="NCBIfam" id="TIGR00694">
    <property type="entry name" value="thiM"/>
    <property type="match status" value="1"/>
</dbReference>
<comment type="pathway">
    <text evidence="3 11">Cofactor biosynthesis; thiamine diphosphate biosynthesis; 4-methyl-5-(2-phosphoethyl)-thiazole from 5-(2-hydroxyethyl)-4-methylthiazole: step 1/1.</text>
</comment>
<dbReference type="GO" id="GO:0009228">
    <property type="term" value="P:thiamine biosynthetic process"/>
    <property type="evidence" value="ECO:0007669"/>
    <property type="project" value="UniProtKB-KW"/>
</dbReference>
<feature type="binding site" evidence="11">
    <location>
        <position position="154"/>
    </location>
    <ligand>
        <name>ATP</name>
        <dbReference type="ChEBI" id="CHEBI:30616"/>
    </ligand>
</feature>
<dbReference type="PIRSF" id="PIRSF000513">
    <property type="entry name" value="Thz_kinase"/>
    <property type="match status" value="1"/>
</dbReference>